<accession>A0A9P6CYA9</accession>
<dbReference type="PANTHER" id="PTHR12305:SF81">
    <property type="entry name" value="PHOSPHATIDYLINOSITOL 3,4,5-TRISPHOSPHATE 3-PHOSPHATASE AND DUAL-SPECIFICITY PROTEIN PHOSPHATASE PTEN"/>
    <property type="match status" value="1"/>
</dbReference>
<feature type="domain" description="Tyrosine specific protein phosphatases" evidence="4">
    <location>
        <begin position="102"/>
        <end position="145"/>
    </location>
</feature>
<dbReference type="GO" id="GO:0005886">
    <property type="term" value="C:plasma membrane"/>
    <property type="evidence" value="ECO:0007669"/>
    <property type="project" value="TreeGrafter"/>
</dbReference>
<dbReference type="Proteomes" id="UP000807469">
    <property type="component" value="Unassembled WGS sequence"/>
</dbReference>
<dbReference type="PANTHER" id="PTHR12305">
    <property type="entry name" value="PHOSPHATASE WITH HOMOLOGY TO TENSIN"/>
    <property type="match status" value="1"/>
</dbReference>
<proteinExistence type="predicted"/>
<dbReference type="PROSITE" id="PS00383">
    <property type="entry name" value="TYR_PHOSPHATASE_1"/>
    <property type="match status" value="1"/>
</dbReference>
<dbReference type="EMBL" id="MU155264">
    <property type="protein sequence ID" value="KAF9477325.1"/>
    <property type="molecule type" value="Genomic_DNA"/>
</dbReference>
<dbReference type="PROSITE" id="PS51181">
    <property type="entry name" value="PPASE_TENSIN"/>
    <property type="match status" value="1"/>
</dbReference>
<evidence type="ECO:0000256" key="1">
    <source>
        <dbReference type="ARBA" id="ARBA00013015"/>
    </source>
</evidence>
<sequence>MTDYIRRLVSGNKARFKDHNLNVELDLVYVTDQVIIMGYPASGLEGLYRNRREDAIKFLEHRHGKNYWVFNFCPIKENSYEADVFEGRVSRYPFPDHHAPPLAVMPLVAREMQAWLSGSPDRVAVLHCKAGKGRSGTMACAYLLSLDDAPMSPQLERSHDAKAWAKKRMESTINTLPAEEESVPANKSSPPFVASPPMSDIDGILDMDTGASPPRSATPNREMSFTDALKGVLDLHTAQRMKQSSEEGKVKQGVSIPSQRRFLYYWALLLAHDAPKHVWAHTDEPRPKVRLTQLKLRMRETSSVRMGIVKAANLVMERAGGSASVEKGSKSEVWASLTRYDDRLVNVLEEWEAHTRDPDGHMGKRRHGAESRTRGESIPDENLNEIYEGGKWDNGKMVRSFARMGVVNNSQERVVDEKGEKFHVYTLTPLSDKRWEGLKHDLHKSTAHGHPERQEMLEAIENQANTVGVSHSEANSMNDVTVASMKQENAHSALGANISEGIIVDAVREVRVKLYVGQVFIGWMWFVPTFHMPQPPPTSSTNTTSPSGAPAQPQSPSKTKATFTLTRKDIDFPIGLGSSIIDLDIDMEWVAPPRAGAADIPVEPLEPPVRAHTGDSKVGLEEEPSGTSAVGAMVRAVAARAEGGDDDVLGRVGWREAVEARQGGED</sequence>
<dbReference type="OrthoDB" id="5632at2759"/>
<feature type="compositionally biased region" description="Basic and acidic residues" evidence="3">
    <location>
        <begin position="356"/>
        <end position="377"/>
    </location>
</feature>
<dbReference type="GO" id="GO:0004725">
    <property type="term" value="F:protein tyrosine phosphatase activity"/>
    <property type="evidence" value="ECO:0007669"/>
    <property type="project" value="TreeGrafter"/>
</dbReference>
<dbReference type="GO" id="GO:0043491">
    <property type="term" value="P:phosphatidylinositol 3-kinase/protein kinase B signal transduction"/>
    <property type="evidence" value="ECO:0007669"/>
    <property type="project" value="TreeGrafter"/>
</dbReference>
<dbReference type="AlphaFoldDB" id="A0A9P6CYA9"/>
<dbReference type="GO" id="GO:0048870">
    <property type="term" value="P:cell motility"/>
    <property type="evidence" value="ECO:0007669"/>
    <property type="project" value="TreeGrafter"/>
</dbReference>
<dbReference type="GO" id="GO:0051896">
    <property type="term" value="P:regulation of phosphatidylinositol 3-kinase/protein kinase B signal transduction"/>
    <property type="evidence" value="ECO:0007669"/>
    <property type="project" value="TreeGrafter"/>
</dbReference>
<comment type="caution">
    <text evidence="6">The sequence shown here is derived from an EMBL/GenBank/DDBJ whole genome shotgun (WGS) entry which is preliminary data.</text>
</comment>
<dbReference type="GO" id="GO:0005829">
    <property type="term" value="C:cytosol"/>
    <property type="evidence" value="ECO:0007669"/>
    <property type="project" value="TreeGrafter"/>
</dbReference>
<dbReference type="InterPro" id="IPR051281">
    <property type="entry name" value="Dual-spec_lipid-protein_phosph"/>
</dbReference>
<dbReference type="InterPro" id="IPR057023">
    <property type="entry name" value="PTP-SAK"/>
</dbReference>
<dbReference type="GO" id="GO:0005634">
    <property type="term" value="C:nucleus"/>
    <property type="evidence" value="ECO:0007669"/>
    <property type="project" value="TreeGrafter"/>
</dbReference>
<dbReference type="InterPro" id="IPR029021">
    <property type="entry name" value="Prot-tyrosine_phosphatase-like"/>
</dbReference>
<dbReference type="EC" id="3.1.3.67" evidence="1"/>
<evidence type="ECO:0000256" key="3">
    <source>
        <dbReference type="SAM" id="MobiDB-lite"/>
    </source>
</evidence>
<dbReference type="GO" id="GO:0042995">
    <property type="term" value="C:cell projection"/>
    <property type="evidence" value="ECO:0007669"/>
    <property type="project" value="TreeGrafter"/>
</dbReference>
<keyword evidence="2" id="KW-0378">Hydrolase</keyword>
<feature type="region of interest" description="Disordered" evidence="3">
    <location>
        <begin position="356"/>
        <end position="379"/>
    </location>
</feature>
<feature type="region of interest" description="Disordered" evidence="3">
    <location>
        <begin position="599"/>
        <end position="629"/>
    </location>
</feature>
<organism evidence="6 7">
    <name type="scientific">Pholiota conissans</name>
    <dbReference type="NCBI Taxonomy" id="109636"/>
    <lineage>
        <taxon>Eukaryota</taxon>
        <taxon>Fungi</taxon>
        <taxon>Dikarya</taxon>
        <taxon>Basidiomycota</taxon>
        <taxon>Agaricomycotina</taxon>
        <taxon>Agaricomycetes</taxon>
        <taxon>Agaricomycetidae</taxon>
        <taxon>Agaricales</taxon>
        <taxon>Agaricineae</taxon>
        <taxon>Strophariaceae</taxon>
        <taxon>Pholiota</taxon>
    </lineage>
</organism>
<keyword evidence="7" id="KW-1185">Reference proteome</keyword>
<dbReference type="PROSITE" id="PS50056">
    <property type="entry name" value="TYR_PHOSPHATASE_2"/>
    <property type="match status" value="1"/>
</dbReference>
<feature type="compositionally biased region" description="Low complexity" evidence="3">
    <location>
        <begin position="539"/>
        <end position="557"/>
    </location>
</feature>
<dbReference type="Pfam" id="PF22784">
    <property type="entry name" value="PTP-SAK"/>
    <property type="match status" value="1"/>
</dbReference>
<dbReference type="Gene3D" id="3.90.190.10">
    <property type="entry name" value="Protein tyrosine phosphatase superfamily"/>
    <property type="match status" value="1"/>
</dbReference>
<evidence type="ECO:0000259" key="4">
    <source>
        <dbReference type="PROSITE" id="PS50056"/>
    </source>
</evidence>
<evidence type="ECO:0000313" key="6">
    <source>
        <dbReference type="EMBL" id="KAF9477325.1"/>
    </source>
</evidence>
<evidence type="ECO:0000313" key="7">
    <source>
        <dbReference type="Proteomes" id="UP000807469"/>
    </source>
</evidence>
<feature type="domain" description="Phosphatase tensin-type" evidence="5">
    <location>
        <begin position="16"/>
        <end position="273"/>
    </location>
</feature>
<dbReference type="GO" id="GO:0016314">
    <property type="term" value="F:phosphatidylinositol-3,4,5-trisphosphate 3-phosphatase activity"/>
    <property type="evidence" value="ECO:0007669"/>
    <property type="project" value="UniProtKB-EC"/>
</dbReference>
<dbReference type="GO" id="GO:0046856">
    <property type="term" value="P:phosphatidylinositol dephosphorylation"/>
    <property type="evidence" value="ECO:0007669"/>
    <property type="project" value="TreeGrafter"/>
</dbReference>
<feature type="region of interest" description="Disordered" evidence="3">
    <location>
        <begin position="535"/>
        <end position="560"/>
    </location>
</feature>
<evidence type="ECO:0000259" key="5">
    <source>
        <dbReference type="PROSITE" id="PS51181"/>
    </source>
</evidence>
<dbReference type="InterPro" id="IPR016130">
    <property type="entry name" value="Tyr_Pase_AS"/>
</dbReference>
<gene>
    <name evidence="6" type="ORF">BDN70DRAFT_862016</name>
</gene>
<name>A0A9P6CYA9_9AGAR</name>
<protein>
    <recommendedName>
        <fullName evidence="1">phosphatidylinositol-3,4,5-trisphosphate 3-phosphatase</fullName>
        <ecNumber evidence="1">3.1.3.67</ecNumber>
    </recommendedName>
</protein>
<reference evidence="6" key="1">
    <citation type="submission" date="2020-11" db="EMBL/GenBank/DDBJ databases">
        <authorList>
            <consortium name="DOE Joint Genome Institute"/>
            <person name="Ahrendt S."/>
            <person name="Riley R."/>
            <person name="Andreopoulos W."/>
            <person name="Labutti K."/>
            <person name="Pangilinan J."/>
            <person name="Ruiz-Duenas F.J."/>
            <person name="Barrasa J.M."/>
            <person name="Sanchez-Garcia M."/>
            <person name="Camarero S."/>
            <person name="Miyauchi S."/>
            <person name="Serrano A."/>
            <person name="Linde D."/>
            <person name="Babiker R."/>
            <person name="Drula E."/>
            <person name="Ayuso-Fernandez I."/>
            <person name="Pacheco R."/>
            <person name="Padilla G."/>
            <person name="Ferreira P."/>
            <person name="Barriuso J."/>
            <person name="Kellner H."/>
            <person name="Castanera R."/>
            <person name="Alfaro M."/>
            <person name="Ramirez L."/>
            <person name="Pisabarro A.G."/>
            <person name="Kuo A."/>
            <person name="Tritt A."/>
            <person name="Lipzen A."/>
            <person name="He G."/>
            <person name="Yan M."/>
            <person name="Ng V."/>
            <person name="Cullen D."/>
            <person name="Martin F."/>
            <person name="Rosso M.-N."/>
            <person name="Henrissat B."/>
            <person name="Hibbett D."/>
            <person name="Martinez A.T."/>
            <person name="Grigoriev I.V."/>
        </authorList>
    </citation>
    <scope>NUCLEOTIDE SEQUENCE</scope>
    <source>
        <strain evidence="6">CIRM-BRFM 674</strain>
    </source>
</reference>
<dbReference type="InterPro" id="IPR029023">
    <property type="entry name" value="Tensin_phosphatase"/>
</dbReference>
<evidence type="ECO:0000256" key="2">
    <source>
        <dbReference type="ARBA" id="ARBA00022801"/>
    </source>
</evidence>
<dbReference type="SUPFAM" id="SSF52799">
    <property type="entry name" value="(Phosphotyrosine protein) phosphatases II"/>
    <property type="match status" value="1"/>
</dbReference>
<dbReference type="InterPro" id="IPR000387">
    <property type="entry name" value="Tyr_Pase_dom"/>
</dbReference>